<feature type="region of interest" description="Disordered" evidence="2">
    <location>
        <begin position="365"/>
        <end position="386"/>
    </location>
</feature>
<dbReference type="Pfam" id="PF02225">
    <property type="entry name" value="PA"/>
    <property type="match status" value="1"/>
</dbReference>
<dbReference type="Gene3D" id="1.20.930.40">
    <property type="entry name" value="Transferrin receptor-like, dimerisation domain"/>
    <property type="match status" value="1"/>
</dbReference>
<evidence type="ECO:0000313" key="7">
    <source>
        <dbReference type="EMBL" id="CEM34705.1"/>
    </source>
</evidence>
<dbReference type="CDD" id="cd08022">
    <property type="entry name" value="M28_PSMA_like"/>
    <property type="match status" value="1"/>
</dbReference>
<feature type="region of interest" description="Disordered" evidence="2">
    <location>
        <begin position="242"/>
        <end position="262"/>
    </location>
</feature>
<dbReference type="GO" id="GO:0004180">
    <property type="term" value="F:carboxypeptidase activity"/>
    <property type="evidence" value="ECO:0007669"/>
    <property type="project" value="TreeGrafter"/>
</dbReference>
<dbReference type="Gene3D" id="3.50.30.30">
    <property type="match status" value="1"/>
</dbReference>
<evidence type="ECO:0000259" key="5">
    <source>
        <dbReference type="Pfam" id="PF04253"/>
    </source>
</evidence>
<dbReference type="Gene3D" id="3.40.630.10">
    <property type="entry name" value="Zn peptidases"/>
    <property type="match status" value="2"/>
</dbReference>
<dbReference type="InterPro" id="IPR036757">
    <property type="entry name" value="TFR-like_dimer_dom_sf"/>
</dbReference>
<evidence type="ECO:0000256" key="2">
    <source>
        <dbReference type="SAM" id="MobiDB-lite"/>
    </source>
</evidence>
<feature type="domain" description="Peptidase M28" evidence="6">
    <location>
        <begin position="384"/>
        <end position="572"/>
    </location>
</feature>
<evidence type="ECO:0000256" key="3">
    <source>
        <dbReference type="SAM" id="SignalP"/>
    </source>
</evidence>
<name>A0A0G4GV07_9ALVE</name>
<evidence type="ECO:0000259" key="4">
    <source>
        <dbReference type="Pfam" id="PF02225"/>
    </source>
</evidence>
<evidence type="ECO:0000256" key="1">
    <source>
        <dbReference type="ARBA" id="ARBA00005634"/>
    </source>
</evidence>
<dbReference type="SUPFAM" id="SSF53187">
    <property type="entry name" value="Zn-dependent exopeptidases"/>
    <property type="match status" value="1"/>
</dbReference>
<dbReference type="EMBL" id="CDMZ01001580">
    <property type="protein sequence ID" value="CEM34705.1"/>
    <property type="molecule type" value="Genomic_DNA"/>
</dbReference>
<sequence length="802" mass="87430">MVKTGATLLAALGFFRADAAFFSEQFSASVSASVSSQRIRQHLKDITAFEHVAGTEGDHKSAQLVLQHFKDLGWNAWIEEEEVLLNYPLENYLGLMMPSSSSSSAVEVEEGKDKKESEWGVEEARRLRREAVGGDGDDDDEMRPQILLEQEISLSEPVLPGDETSDTPLRNMTFFGYAPSGEAVAPFVYVNFGTPEDFAELERMKVDVRGKIGLARYGKNFRGLKVKNAEERGMKALLIYSDPEQDGEGQGPAYPEGATRPKFGMQRGSVQFNSLCPGDPGSPRSQKKCGFDPEELIPRIPCQPLSWGSALEIFKQMGGQDAPKSFVGGIPDLVYKTGPSSVKGHLKVKNEFMRKKIWNVVAELEGAPSQETPSSSSDGSTEEQKSDLVLLGNHRDAWIFGAADPNSGTACLMEIAKVVSEMVKDGWEPSQTIRLLSWDGEEYGLLGSTAYVERHRAELLEKAVAYLNVDVAVSGLFFDARASPSMKSLVLGAAAMLPAPTDKGERGEEKLIEMWQEQRGKLEVGPLGSGSDYTAFLDHTGVASFDSSFNGIKAGSYGQYHSIYDSFSWMDKHADPGFRAHKTMTSLWLLLLIAFADPQLDDKVLPLNATGSAEAARGYIQGVKGAYEKAGLSEVIGKVEDAALAFLEKAEEFDAAGWNAERTGDAETVMEVNRRLKWLERSFLDANGLKSRKYFKHMLVAPGLYLGYGAQTLPGMTEAAALGCAGGNKGTGDCEKEAERVISRLKQAESCVSLPSSSSFVPLSSAREACGVAEFRLGLLEVETEERNSDLESAHRLMLSVL</sequence>
<accession>A0A0G4GV07</accession>
<dbReference type="InterPro" id="IPR046450">
    <property type="entry name" value="PA_dom_sf"/>
</dbReference>
<feature type="signal peptide" evidence="3">
    <location>
        <begin position="1"/>
        <end position="19"/>
    </location>
</feature>
<dbReference type="Pfam" id="PF04389">
    <property type="entry name" value="Peptidase_M28"/>
    <property type="match status" value="1"/>
</dbReference>
<feature type="domain" description="Transferrin receptor-like dimerisation" evidence="5">
    <location>
        <begin position="632"/>
        <end position="748"/>
    </location>
</feature>
<dbReference type="InterPro" id="IPR007365">
    <property type="entry name" value="TFR-like_dimer_dom"/>
</dbReference>
<comment type="similarity">
    <text evidence="1">Belongs to the peptidase M28 family. M28B subfamily.</text>
</comment>
<dbReference type="CDD" id="cd02121">
    <property type="entry name" value="PA_GCPII_like"/>
    <property type="match status" value="1"/>
</dbReference>
<dbReference type="FunFam" id="3.40.630.10:FF:000101">
    <property type="entry name" value="N-acetylated alpha-linked acidic dipeptidase like 1"/>
    <property type="match status" value="1"/>
</dbReference>
<dbReference type="Pfam" id="PF04253">
    <property type="entry name" value="TFR_dimer"/>
    <property type="match status" value="1"/>
</dbReference>
<dbReference type="InterPro" id="IPR003137">
    <property type="entry name" value="PA_domain"/>
</dbReference>
<dbReference type="SUPFAM" id="SSF52025">
    <property type="entry name" value="PA domain"/>
    <property type="match status" value="1"/>
</dbReference>
<dbReference type="PANTHER" id="PTHR10404:SF46">
    <property type="entry name" value="VACUOLAR PROTEIN SORTING-ASSOCIATED PROTEIN 70"/>
    <property type="match status" value="1"/>
</dbReference>
<feature type="domain" description="PA" evidence="4">
    <location>
        <begin position="186"/>
        <end position="267"/>
    </location>
</feature>
<keyword evidence="3" id="KW-0732">Signal</keyword>
<evidence type="ECO:0008006" key="8">
    <source>
        <dbReference type="Google" id="ProtNLM"/>
    </source>
</evidence>
<feature type="compositionally biased region" description="Polar residues" evidence="2">
    <location>
        <begin position="369"/>
        <end position="379"/>
    </location>
</feature>
<evidence type="ECO:0000259" key="6">
    <source>
        <dbReference type="Pfam" id="PF04389"/>
    </source>
</evidence>
<proteinExistence type="inferred from homology"/>
<organism evidence="7">
    <name type="scientific">Chromera velia CCMP2878</name>
    <dbReference type="NCBI Taxonomy" id="1169474"/>
    <lineage>
        <taxon>Eukaryota</taxon>
        <taxon>Sar</taxon>
        <taxon>Alveolata</taxon>
        <taxon>Colpodellida</taxon>
        <taxon>Chromeraceae</taxon>
        <taxon>Chromera</taxon>
    </lineage>
</organism>
<dbReference type="InterPro" id="IPR007484">
    <property type="entry name" value="Peptidase_M28"/>
</dbReference>
<protein>
    <recommendedName>
        <fullName evidence="8">Peptidase M28 domain-containing protein</fullName>
    </recommendedName>
</protein>
<reference evidence="7" key="1">
    <citation type="submission" date="2014-11" db="EMBL/GenBank/DDBJ databases">
        <authorList>
            <person name="Otto D Thomas"/>
            <person name="Naeem Raeece"/>
        </authorList>
    </citation>
    <scope>NUCLEOTIDE SEQUENCE</scope>
</reference>
<dbReference type="PANTHER" id="PTHR10404">
    <property type="entry name" value="N-ACETYLATED-ALPHA-LINKED ACIDIC DIPEPTIDASE"/>
    <property type="match status" value="1"/>
</dbReference>
<dbReference type="VEuPathDB" id="CryptoDB:Cvel_5248"/>
<feature type="chain" id="PRO_5005190525" description="Peptidase M28 domain-containing protein" evidence="3">
    <location>
        <begin position="20"/>
        <end position="802"/>
    </location>
</feature>
<dbReference type="AlphaFoldDB" id="A0A0G4GV07"/>
<gene>
    <name evidence="7" type="ORF">Cvel_5248</name>
</gene>
<dbReference type="SUPFAM" id="SSF47672">
    <property type="entry name" value="Transferrin receptor-like dimerisation domain"/>
    <property type="match status" value="1"/>
</dbReference>
<dbReference type="InterPro" id="IPR039373">
    <property type="entry name" value="Peptidase_M28B"/>
</dbReference>